<accession>A0A0A8Y3K0</accession>
<proteinExistence type="predicted"/>
<dbReference type="AlphaFoldDB" id="A0A0A8Y3K0"/>
<name>A0A0A8Y3K0_ARUDO</name>
<sequence length="58" mass="6604">MIHQCLLPSCAQCWSLHHQTFKSSSARAYPSEVPYIAWSACALFLILHQVSRAHVQLH</sequence>
<reference evidence="1" key="2">
    <citation type="journal article" date="2015" name="Data Brief">
        <title>Shoot transcriptome of the giant reed, Arundo donax.</title>
        <authorList>
            <person name="Barrero R.A."/>
            <person name="Guerrero F.D."/>
            <person name="Moolhuijzen P."/>
            <person name="Goolsby J.A."/>
            <person name="Tidwell J."/>
            <person name="Bellgard S.E."/>
            <person name="Bellgard M.I."/>
        </authorList>
    </citation>
    <scope>NUCLEOTIDE SEQUENCE</scope>
    <source>
        <tissue evidence="1">Shoot tissue taken approximately 20 cm above the soil surface</tissue>
    </source>
</reference>
<evidence type="ECO:0000313" key="1">
    <source>
        <dbReference type="EMBL" id="JAD18382.1"/>
    </source>
</evidence>
<organism evidence="1">
    <name type="scientific">Arundo donax</name>
    <name type="common">Giant reed</name>
    <name type="synonym">Donax arundinaceus</name>
    <dbReference type="NCBI Taxonomy" id="35708"/>
    <lineage>
        <taxon>Eukaryota</taxon>
        <taxon>Viridiplantae</taxon>
        <taxon>Streptophyta</taxon>
        <taxon>Embryophyta</taxon>
        <taxon>Tracheophyta</taxon>
        <taxon>Spermatophyta</taxon>
        <taxon>Magnoliopsida</taxon>
        <taxon>Liliopsida</taxon>
        <taxon>Poales</taxon>
        <taxon>Poaceae</taxon>
        <taxon>PACMAD clade</taxon>
        <taxon>Arundinoideae</taxon>
        <taxon>Arundineae</taxon>
        <taxon>Arundo</taxon>
    </lineage>
</organism>
<reference evidence="1" key="1">
    <citation type="submission" date="2014-09" db="EMBL/GenBank/DDBJ databases">
        <authorList>
            <person name="Magalhaes I.L.F."/>
            <person name="Oliveira U."/>
            <person name="Santos F.R."/>
            <person name="Vidigal T.H.D.A."/>
            <person name="Brescovit A.D."/>
            <person name="Santos A.J."/>
        </authorList>
    </citation>
    <scope>NUCLEOTIDE SEQUENCE</scope>
    <source>
        <tissue evidence="1">Shoot tissue taken approximately 20 cm above the soil surface</tissue>
    </source>
</reference>
<dbReference type="EMBL" id="GBRH01279513">
    <property type="protein sequence ID" value="JAD18382.1"/>
    <property type="molecule type" value="Transcribed_RNA"/>
</dbReference>
<protein>
    <submittedName>
        <fullName evidence="1">Uncharacterized protein</fullName>
    </submittedName>
</protein>